<organism evidence="1 2">
    <name type="scientific">Candidatus Uhrbacteria bacterium RIFCSPLOWO2_01_FULL_47_25</name>
    <dbReference type="NCBI Taxonomy" id="1802402"/>
    <lineage>
        <taxon>Bacteria</taxon>
        <taxon>Candidatus Uhriibacteriota</taxon>
    </lineage>
</organism>
<dbReference type="AlphaFoldDB" id="A0A1F7UTS7"/>
<dbReference type="SUPFAM" id="SSF48150">
    <property type="entry name" value="DNA-glycosylase"/>
    <property type="match status" value="1"/>
</dbReference>
<name>A0A1F7UTS7_9BACT</name>
<proteinExistence type="predicted"/>
<gene>
    <name evidence="1" type="ORF">A2936_00805</name>
</gene>
<dbReference type="InterPro" id="IPR011257">
    <property type="entry name" value="DNA_glycosylase"/>
</dbReference>
<evidence type="ECO:0000313" key="2">
    <source>
        <dbReference type="Proteomes" id="UP000176846"/>
    </source>
</evidence>
<protein>
    <recommendedName>
        <fullName evidence="3">HhH-GPD domain-containing protein</fullName>
    </recommendedName>
</protein>
<dbReference type="GO" id="GO:0003824">
    <property type="term" value="F:catalytic activity"/>
    <property type="evidence" value="ECO:0007669"/>
    <property type="project" value="InterPro"/>
</dbReference>
<evidence type="ECO:0000313" key="1">
    <source>
        <dbReference type="EMBL" id="OGL81124.1"/>
    </source>
</evidence>
<accession>A0A1F7UTS7</accession>
<dbReference type="GO" id="GO:0006281">
    <property type="term" value="P:DNA repair"/>
    <property type="evidence" value="ECO:0007669"/>
    <property type="project" value="InterPro"/>
</dbReference>
<dbReference type="Proteomes" id="UP000176846">
    <property type="component" value="Unassembled WGS sequence"/>
</dbReference>
<evidence type="ECO:0008006" key="3">
    <source>
        <dbReference type="Google" id="ProtNLM"/>
    </source>
</evidence>
<reference evidence="1 2" key="1">
    <citation type="journal article" date="2016" name="Nat. Commun.">
        <title>Thousands of microbial genomes shed light on interconnected biogeochemical processes in an aquifer system.</title>
        <authorList>
            <person name="Anantharaman K."/>
            <person name="Brown C.T."/>
            <person name="Hug L.A."/>
            <person name="Sharon I."/>
            <person name="Castelle C.J."/>
            <person name="Probst A.J."/>
            <person name="Thomas B.C."/>
            <person name="Singh A."/>
            <person name="Wilkins M.J."/>
            <person name="Karaoz U."/>
            <person name="Brodie E.L."/>
            <person name="Williams K.H."/>
            <person name="Hubbard S.S."/>
            <person name="Banfield J.F."/>
        </authorList>
    </citation>
    <scope>NUCLEOTIDE SEQUENCE [LARGE SCALE GENOMIC DNA]</scope>
</reference>
<comment type="caution">
    <text evidence="1">The sequence shown here is derived from an EMBL/GenBank/DDBJ whole genome shotgun (WGS) entry which is preliminary data.</text>
</comment>
<sequence length="229" mass="26441">MTKEQEKIIEELITEGTKRIQAPRNINPFETGIPKAEELLNDLEHFPYIFVLACVMDRQIRTGRAWAIPYHVGKEIGGFEFSNFLKFNINEIRTIFIKKSLHRFNEVMAKNFYLAIQDIHSKYNDNAANIWAGKPKSASVIRRFLEFKGVGIKIANMAANILARDFKIPMVDYSSIDIAPDVQVKRFFTHYGLLRKGGSKEELIYLAREIYPKYPGILDIAAWELGRKL</sequence>
<dbReference type="EMBL" id="MGEK01000033">
    <property type="protein sequence ID" value="OGL81124.1"/>
    <property type="molecule type" value="Genomic_DNA"/>
</dbReference>